<evidence type="ECO:0000256" key="1">
    <source>
        <dbReference type="ARBA" id="ARBA00022884"/>
    </source>
</evidence>
<evidence type="ECO:0000313" key="4">
    <source>
        <dbReference type="EMBL" id="CAD6492427.1"/>
    </source>
</evidence>
<dbReference type="PANTHER" id="PTHR12826:SF13">
    <property type="entry name" value="RNA-BINDING PROTEIN PNO1"/>
    <property type="match status" value="1"/>
</dbReference>
<keyword evidence="1 2" id="KW-0694">RNA-binding</keyword>
<dbReference type="FunFam" id="3.30.1370.10:FF:000076">
    <property type="entry name" value="KH domain protein"/>
    <property type="match status" value="1"/>
</dbReference>
<reference evidence="4" key="1">
    <citation type="submission" date="2020-10" db="EMBL/GenBank/DDBJ databases">
        <authorList>
            <person name="Hahn C.J."/>
            <person name="Laso-Perez R."/>
            <person name="Vulcano F."/>
            <person name="Vaziourakis K.-M."/>
            <person name="Stokke R."/>
            <person name="Steen I.H."/>
            <person name="Teske A."/>
            <person name="Boetius A."/>
            <person name="Liebeke M."/>
            <person name="Amann R."/>
            <person name="Knittel K."/>
        </authorList>
    </citation>
    <scope>NUCLEOTIDE SEQUENCE</scope>
    <source>
        <strain evidence="4">Gfbio:e3339647-f889-4370-9287-4fb5cb688e4c:AG392J18_GoMArc1</strain>
    </source>
</reference>
<proteinExistence type="predicted"/>
<dbReference type="Pfam" id="PF00013">
    <property type="entry name" value="KH_1"/>
    <property type="match status" value="1"/>
</dbReference>
<dbReference type="GO" id="GO:0003723">
    <property type="term" value="F:RNA binding"/>
    <property type="evidence" value="ECO:0007669"/>
    <property type="project" value="UniProtKB-UniRule"/>
</dbReference>
<dbReference type="InterPro" id="IPR036612">
    <property type="entry name" value="KH_dom_type_1_sf"/>
</dbReference>
<dbReference type="InterPro" id="IPR055211">
    <property type="entry name" value="KH_PNO1_2nd"/>
</dbReference>
<feature type="domain" description="K Homology" evidence="3">
    <location>
        <begin position="80"/>
        <end position="152"/>
    </location>
</feature>
<dbReference type="PROSITE" id="PS50084">
    <property type="entry name" value="KH_TYPE_1"/>
    <property type="match status" value="1"/>
</dbReference>
<comment type="caution">
    <text evidence="4">The sequence shown here is derived from an EMBL/GenBank/DDBJ whole genome shotgun (WGS) entry which is preliminary data.</text>
</comment>
<dbReference type="NCBIfam" id="TIGR03665">
    <property type="entry name" value="arCOG04150"/>
    <property type="match status" value="1"/>
</dbReference>
<evidence type="ECO:0000313" key="5">
    <source>
        <dbReference type="Proteomes" id="UP000612009"/>
    </source>
</evidence>
<dbReference type="CDD" id="cd22389">
    <property type="entry name" value="KH-I_Dim2p_like_rpt1"/>
    <property type="match status" value="1"/>
</dbReference>
<sequence>MMQYVMIPHERIGVLIGPQAAVKRAIEEKTGCELQISSSTGTVEISHADPLMALRTREIVLAIGRGFNPEKAMRLSNDEALVFEIIDISEYASSEKDIKRVNGRIIGAGGKMREYIEVMTGSSISIYGKTVSIIGYPEQNRVVRTGIEMLINGSPHGTVYNFLERKHKSLKQQEMND</sequence>
<name>A0A811TD25_9EURY</name>
<dbReference type="Gene3D" id="3.30.1370.10">
    <property type="entry name" value="K Homology domain, type 1"/>
    <property type="match status" value="2"/>
</dbReference>
<dbReference type="SUPFAM" id="SSF54791">
    <property type="entry name" value="Eukaryotic type KH-domain (KH-domain type I)"/>
    <property type="match status" value="2"/>
</dbReference>
<dbReference type="EMBL" id="CAJHIR010000013">
    <property type="protein sequence ID" value="CAD6492427.1"/>
    <property type="molecule type" value="Genomic_DNA"/>
</dbReference>
<dbReference type="InterPro" id="IPR004088">
    <property type="entry name" value="KH_dom_type_1"/>
</dbReference>
<organism evidence="4 5">
    <name type="scientific">Candidatus Argoarchaeum ethanivorans</name>
    <dbReference type="NCBI Taxonomy" id="2608793"/>
    <lineage>
        <taxon>Archaea</taxon>
        <taxon>Methanobacteriati</taxon>
        <taxon>Methanobacteriota</taxon>
        <taxon>Stenosarchaea group</taxon>
        <taxon>Methanomicrobia</taxon>
        <taxon>Methanosarcinales</taxon>
        <taxon>Methanosarcinales incertae sedis</taxon>
        <taxon>GOM Arc I cluster</taxon>
        <taxon>Candidatus Argoarchaeum</taxon>
    </lineage>
</organism>
<dbReference type="CDD" id="cd22390">
    <property type="entry name" value="KH-I_Dim2p_like_rpt2"/>
    <property type="match status" value="1"/>
</dbReference>
<feature type="domain" description="K Homology" evidence="3">
    <location>
        <begin position="1"/>
        <end position="65"/>
    </location>
</feature>
<evidence type="ECO:0000259" key="3">
    <source>
        <dbReference type="SMART" id="SM00322"/>
    </source>
</evidence>
<dbReference type="SMART" id="SM00322">
    <property type="entry name" value="KH"/>
    <property type="match status" value="2"/>
</dbReference>
<dbReference type="Pfam" id="PF22891">
    <property type="entry name" value="KH_PNO1_2nd"/>
    <property type="match status" value="1"/>
</dbReference>
<evidence type="ECO:0000256" key="2">
    <source>
        <dbReference type="PROSITE-ProRule" id="PRU00117"/>
    </source>
</evidence>
<dbReference type="PANTHER" id="PTHR12826">
    <property type="entry name" value="RIBONUCLEASE Y"/>
    <property type="match status" value="1"/>
</dbReference>
<dbReference type="Proteomes" id="UP000612009">
    <property type="component" value="Unassembled WGS sequence"/>
</dbReference>
<dbReference type="InterPro" id="IPR004087">
    <property type="entry name" value="KH_dom"/>
</dbReference>
<gene>
    <name evidence="4" type="ORF">LAKADJCE_00312</name>
</gene>
<accession>A0A811TD25</accession>
<dbReference type="InterPro" id="IPR019964">
    <property type="entry name" value="KH_domain_protein_archaea"/>
</dbReference>
<protein>
    <submittedName>
        <fullName evidence="4">KH domain protein</fullName>
    </submittedName>
</protein>
<dbReference type="AlphaFoldDB" id="A0A811TD25"/>